<proteinExistence type="predicted"/>
<evidence type="ECO:0000313" key="2">
    <source>
        <dbReference type="Proteomes" id="UP000708208"/>
    </source>
</evidence>
<keyword evidence="2" id="KW-1185">Reference proteome</keyword>
<protein>
    <submittedName>
        <fullName evidence="1">Uncharacterized protein</fullName>
    </submittedName>
</protein>
<name>A0A8J2KSH5_9HEXA</name>
<organism evidence="1 2">
    <name type="scientific">Allacma fusca</name>
    <dbReference type="NCBI Taxonomy" id="39272"/>
    <lineage>
        <taxon>Eukaryota</taxon>
        <taxon>Metazoa</taxon>
        <taxon>Ecdysozoa</taxon>
        <taxon>Arthropoda</taxon>
        <taxon>Hexapoda</taxon>
        <taxon>Collembola</taxon>
        <taxon>Symphypleona</taxon>
        <taxon>Sminthuridae</taxon>
        <taxon>Allacma</taxon>
    </lineage>
</organism>
<feature type="non-terminal residue" evidence="1">
    <location>
        <position position="1"/>
    </location>
</feature>
<dbReference type="Proteomes" id="UP000708208">
    <property type="component" value="Unassembled WGS sequence"/>
</dbReference>
<comment type="caution">
    <text evidence="1">The sequence shown here is derived from an EMBL/GenBank/DDBJ whole genome shotgun (WGS) entry which is preliminary data.</text>
</comment>
<gene>
    <name evidence="1" type="ORF">AFUS01_LOCUS29438</name>
</gene>
<evidence type="ECO:0000313" key="1">
    <source>
        <dbReference type="EMBL" id="CAG7818961.1"/>
    </source>
</evidence>
<sequence length="53" mass="6513">MCELGWSGSRRLKYSTRRVIPRNWLLIYCRSGTRKVVCTRRLWWYSSVMRTRS</sequence>
<reference evidence="1" key="1">
    <citation type="submission" date="2021-06" db="EMBL/GenBank/DDBJ databases">
        <authorList>
            <person name="Hodson N. C."/>
            <person name="Mongue J. A."/>
            <person name="Jaron S. K."/>
        </authorList>
    </citation>
    <scope>NUCLEOTIDE SEQUENCE</scope>
</reference>
<accession>A0A8J2KSH5</accession>
<dbReference type="EMBL" id="CAJVCH010435183">
    <property type="protein sequence ID" value="CAG7818961.1"/>
    <property type="molecule type" value="Genomic_DNA"/>
</dbReference>
<dbReference type="AlphaFoldDB" id="A0A8J2KSH5"/>